<dbReference type="EMBL" id="JALLPJ020000057">
    <property type="protein sequence ID" value="KAL3803992.1"/>
    <property type="molecule type" value="Genomic_DNA"/>
</dbReference>
<sequence>MSAFLSAYNYLGENLPKLLCRSTLFSYHNAKPFVEDHGISFLRKNHWKENYQFSFKIYNIASNAALATGNTQGVTILTDHVFRHARSFDDKLNAHYVMMCSRALTSQVLQALEKGLQILSLLGEDVPDNPSQNTLDQQVSQILAIIKGISKETMMSYRSMTDMRKLIAMRFLAKLQVCFHEDA</sequence>
<comment type="caution">
    <text evidence="1">The sequence shown here is derived from an EMBL/GenBank/DDBJ whole genome shotgun (WGS) entry which is preliminary data.</text>
</comment>
<gene>
    <name evidence="1" type="ORF">ACHAWO_001496</name>
</gene>
<keyword evidence="2" id="KW-1185">Reference proteome</keyword>
<dbReference type="Proteomes" id="UP001530400">
    <property type="component" value="Unassembled WGS sequence"/>
</dbReference>
<evidence type="ECO:0000313" key="1">
    <source>
        <dbReference type="EMBL" id="KAL3803992.1"/>
    </source>
</evidence>
<dbReference type="PANTHER" id="PTHR43642:SF1">
    <property type="entry name" value="HYBRID SIGNAL TRANSDUCTION HISTIDINE KINASE G"/>
    <property type="match status" value="1"/>
</dbReference>
<accession>A0ABD3QUX1</accession>
<reference evidence="1 2" key="1">
    <citation type="submission" date="2024-10" db="EMBL/GenBank/DDBJ databases">
        <title>Updated reference genomes for cyclostephanoid diatoms.</title>
        <authorList>
            <person name="Roberts W.R."/>
            <person name="Alverson A.J."/>
        </authorList>
    </citation>
    <scope>NUCLEOTIDE SEQUENCE [LARGE SCALE GENOMIC DNA]</scope>
    <source>
        <strain evidence="1 2">AJA010-31</strain>
    </source>
</reference>
<evidence type="ECO:0000313" key="2">
    <source>
        <dbReference type="Proteomes" id="UP001530400"/>
    </source>
</evidence>
<dbReference type="AlphaFoldDB" id="A0ABD3QUX1"/>
<organism evidence="1 2">
    <name type="scientific">Cyclotella atomus</name>
    <dbReference type="NCBI Taxonomy" id="382360"/>
    <lineage>
        <taxon>Eukaryota</taxon>
        <taxon>Sar</taxon>
        <taxon>Stramenopiles</taxon>
        <taxon>Ochrophyta</taxon>
        <taxon>Bacillariophyta</taxon>
        <taxon>Coscinodiscophyceae</taxon>
        <taxon>Thalassiosirophycidae</taxon>
        <taxon>Stephanodiscales</taxon>
        <taxon>Stephanodiscaceae</taxon>
        <taxon>Cyclotella</taxon>
    </lineage>
</organism>
<proteinExistence type="predicted"/>
<dbReference type="PANTHER" id="PTHR43642">
    <property type="entry name" value="HYBRID SIGNAL TRANSDUCTION HISTIDINE KINASE G"/>
    <property type="match status" value="1"/>
</dbReference>
<protein>
    <submittedName>
        <fullName evidence="1">Uncharacterized protein</fullName>
    </submittedName>
</protein>
<dbReference type="InterPro" id="IPR053159">
    <property type="entry name" value="Hybrid_Histidine_Kinase"/>
</dbReference>
<name>A0ABD3QUX1_9STRA</name>